<dbReference type="InterPro" id="IPR036390">
    <property type="entry name" value="WH_DNA-bd_sf"/>
</dbReference>
<dbReference type="SUPFAM" id="SSF46785">
    <property type="entry name" value="Winged helix' DNA-binding domain"/>
    <property type="match status" value="1"/>
</dbReference>
<accession>D5UHS8</accession>
<keyword evidence="2" id="KW-1185">Reference proteome</keyword>
<dbReference type="HOGENOM" id="CLU_1303555_0_0_11"/>
<protein>
    <submittedName>
        <fullName evidence="1">Uncharacterized protein</fullName>
    </submittedName>
</protein>
<dbReference type="STRING" id="446466.Cfla_0437"/>
<sequence length="225" mass="24978">MTNEPVEPAEPTTSRMQDAVRLLLLIDGAAEPVDDPPPPAAPGGAVAVLRTQVLLQKLDFWLRNPDYFANMLLDRFEASGDAALLDHAERILTSEEPEIRRHPMLRYRFGAYEPLDAALSVLAGPGLVSRRREGTPGRTRQHNYYLTEHGREVAREMVAEEPALEYYVDRVALLVAVTAGQGGTELKDEQYRQQEYADTAYNARIGAITGRVRRRLAAIREAGAA</sequence>
<dbReference type="eggNOG" id="ENOG5031VYZ">
    <property type="taxonomic scope" value="Bacteria"/>
</dbReference>
<dbReference type="KEGG" id="cfl:Cfla_0437"/>
<dbReference type="Proteomes" id="UP000000849">
    <property type="component" value="Chromosome"/>
</dbReference>
<reference evidence="1 2" key="1">
    <citation type="journal article" date="2010" name="Stand. Genomic Sci.">
        <title>Complete genome sequence of Cellulomonas flavigena type strain (134).</title>
        <authorList>
            <person name="Abt B."/>
            <person name="Foster B."/>
            <person name="Lapidus A."/>
            <person name="Clum A."/>
            <person name="Sun H."/>
            <person name="Pukall R."/>
            <person name="Lucas S."/>
            <person name="Glavina Del Rio T."/>
            <person name="Nolan M."/>
            <person name="Tice H."/>
            <person name="Cheng J.F."/>
            <person name="Pitluck S."/>
            <person name="Liolios K."/>
            <person name="Ivanova N."/>
            <person name="Mavromatis K."/>
            <person name="Ovchinnikova G."/>
            <person name="Pati A."/>
            <person name="Goodwin L."/>
            <person name="Chen A."/>
            <person name="Palaniappan K."/>
            <person name="Land M."/>
            <person name="Hauser L."/>
            <person name="Chang Y.J."/>
            <person name="Jeffries C.D."/>
            <person name="Rohde M."/>
            <person name="Goker M."/>
            <person name="Woyke T."/>
            <person name="Bristow J."/>
            <person name="Eisen J.A."/>
            <person name="Markowitz V."/>
            <person name="Hugenholtz P."/>
            <person name="Kyrpides N.C."/>
            <person name="Klenk H.P."/>
        </authorList>
    </citation>
    <scope>NUCLEOTIDE SEQUENCE [LARGE SCALE GENOMIC DNA]</scope>
    <source>
        <strain evidence="2">ATCC 482 / DSM 20109 / BCRC 11376 / JCM 18109 / NBRC 3775 / NCIMB 8073 / NRS 134</strain>
    </source>
</reference>
<dbReference type="EMBL" id="CP001964">
    <property type="protein sequence ID" value="ADG73352.1"/>
    <property type="molecule type" value="Genomic_DNA"/>
</dbReference>
<dbReference type="AlphaFoldDB" id="D5UHS8"/>
<name>D5UHS8_CELFN</name>
<organism evidence="1 2">
    <name type="scientific">Cellulomonas flavigena (strain ATCC 482 / DSM 20109 / BCRC 11376 / JCM 18109 / NBRC 3775 / NCIMB 8073 / NRS 134)</name>
    <dbReference type="NCBI Taxonomy" id="446466"/>
    <lineage>
        <taxon>Bacteria</taxon>
        <taxon>Bacillati</taxon>
        <taxon>Actinomycetota</taxon>
        <taxon>Actinomycetes</taxon>
        <taxon>Micrococcales</taxon>
        <taxon>Cellulomonadaceae</taxon>
        <taxon>Cellulomonas</taxon>
    </lineage>
</organism>
<gene>
    <name evidence="1" type="ordered locus">Cfla_0437</name>
</gene>
<evidence type="ECO:0000313" key="2">
    <source>
        <dbReference type="Proteomes" id="UP000000849"/>
    </source>
</evidence>
<proteinExistence type="predicted"/>
<evidence type="ECO:0000313" key="1">
    <source>
        <dbReference type="EMBL" id="ADG73352.1"/>
    </source>
</evidence>